<evidence type="ECO:0008006" key="4">
    <source>
        <dbReference type="Google" id="ProtNLM"/>
    </source>
</evidence>
<dbReference type="Proteomes" id="UP000218418">
    <property type="component" value="Chromosome"/>
</dbReference>
<keyword evidence="3" id="KW-1185">Reference proteome</keyword>
<organism evidence="2 3">
    <name type="scientific">Calothrix parasitica NIES-267</name>
    <dbReference type="NCBI Taxonomy" id="1973488"/>
    <lineage>
        <taxon>Bacteria</taxon>
        <taxon>Bacillati</taxon>
        <taxon>Cyanobacteriota</taxon>
        <taxon>Cyanophyceae</taxon>
        <taxon>Nostocales</taxon>
        <taxon>Calotrichaceae</taxon>
        <taxon>Calothrix</taxon>
    </lineage>
</organism>
<evidence type="ECO:0000256" key="1">
    <source>
        <dbReference type="SAM" id="SignalP"/>
    </source>
</evidence>
<dbReference type="AlphaFoldDB" id="A0A1Z4LZL5"/>
<gene>
    <name evidence="2" type="ORF">NIES267_61860</name>
</gene>
<proteinExistence type="predicted"/>
<sequence>MKFSQKLSISLFAATASLLSFSSGAFAGEGGAAGAAAFTIDGGNVTGVAVAASVGKQDAGAAAFNDVTGNFNSAFSLGSAGPIDMQGIGDPAAAGMTGAADTDLGTAQANELTGNATIRLGTASGEVIANPGVTTP</sequence>
<feature type="signal peptide" evidence="1">
    <location>
        <begin position="1"/>
        <end position="27"/>
    </location>
</feature>
<accession>A0A1Z4LZL5</accession>
<evidence type="ECO:0000313" key="2">
    <source>
        <dbReference type="EMBL" id="BAY86675.1"/>
    </source>
</evidence>
<reference evidence="2 3" key="1">
    <citation type="submission" date="2017-06" db="EMBL/GenBank/DDBJ databases">
        <title>Genome sequencing of cyanobaciteial culture collection at National Institute for Environmental Studies (NIES).</title>
        <authorList>
            <person name="Hirose Y."/>
            <person name="Shimura Y."/>
            <person name="Fujisawa T."/>
            <person name="Nakamura Y."/>
            <person name="Kawachi M."/>
        </authorList>
    </citation>
    <scope>NUCLEOTIDE SEQUENCE [LARGE SCALE GENOMIC DNA]</scope>
    <source>
        <strain evidence="2 3">NIES-267</strain>
    </source>
</reference>
<name>A0A1Z4LZL5_9CYAN</name>
<dbReference type="EMBL" id="AP018227">
    <property type="protein sequence ID" value="BAY86675.1"/>
    <property type="molecule type" value="Genomic_DNA"/>
</dbReference>
<evidence type="ECO:0000313" key="3">
    <source>
        <dbReference type="Proteomes" id="UP000218418"/>
    </source>
</evidence>
<keyword evidence="1" id="KW-0732">Signal</keyword>
<feature type="chain" id="PRO_5012487077" description="Filamentous hemagglutinin outer membrane protein" evidence="1">
    <location>
        <begin position="28"/>
        <end position="136"/>
    </location>
</feature>
<protein>
    <recommendedName>
        <fullName evidence="4">Filamentous hemagglutinin outer membrane protein</fullName>
    </recommendedName>
</protein>